<dbReference type="SMART" id="SM00824">
    <property type="entry name" value="PKS_TE"/>
    <property type="match status" value="1"/>
</dbReference>
<evidence type="ECO:0000259" key="4">
    <source>
        <dbReference type="SMART" id="SM00824"/>
    </source>
</evidence>
<dbReference type="Pfam" id="PF00975">
    <property type="entry name" value="Thioesterase"/>
    <property type="match status" value="1"/>
</dbReference>
<evidence type="ECO:0000313" key="5">
    <source>
        <dbReference type="EMBL" id="MBB4717821.1"/>
    </source>
</evidence>
<keyword evidence="6" id="KW-1185">Reference proteome</keyword>
<dbReference type="Gene3D" id="3.40.50.1820">
    <property type="entry name" value="alpha/beta hydrolase"/>
    <property type="match status" value="1"/>
</dbReference>
<evidence type="ECO:0000256" key="2">
    <source>
        <dbReference type="ARBA" id="ARBA00022801"/>
    </source>
</evidence>
<dbReference type="EMBL" id="JACHMS010000001">
    <property type="protein sequence ID" value="MBB4717821.1"/>
    <property type="molecule type" value="Genomic_DNA"/>
</dbReference>
<dbReference type="GO" id="GO:0008610">
    <property type="term" value="P:lipid biosynthetic process"/>
    <property type="evidence" value="ECO:0007669"/>
    <property type="project" value="TreeGrafter"/>
</dbReference>
<dbReference type="InterPro" id="IPR012223">
    <property type="entry name" value="TEII"/>
</dbReference>
<dbReference type="GO" id="GO:0016787">
    <property type="term" value="F:hydrolase activity"/>
    <property type="evidence" value="ECO:0007669"/>
    <property type="project" value="UniProtKB-KW"/>
</dbReference>
<evidence type="ECO:0000313" key="6">
    <source>
        <dbReference type="Proteomes" id="UP000565089"/>
    </source>
</evidence>
<dbReference type="InterPro" id="IPR001031">
    <property type="entry name" value="Thioesterase"/>
</dbReference>
<feature type="compositionally biased region" description="Low complexity" evidence="3">
    <location>
        <begin position="270"/>
        <end position="284"/>
    </location>
</feature>
<evidence type="ECO:0000256" key="1">
    <source>
        <dbReference type="ARBA" id="ARBA00007169"/>
    </source>
</evidence>
<dbReference type="PANTHER" id="PTHR11487:SF0">
    <property type="entry name" value="S-ACYL FATTY ACID SYNTHASE THIOESTERASE, MEDIUM CHAIN"/>
    <property type="match status" value="1"/>
</dbReference>
<dbReference type="PANTHER" id="PTHR11487">
    <property type="entry name" value="THIOESTERASE"/>
    <property type="match status" value="1"/>
</dbReference>
<name>A0A7W7DW84_9ACTN</name>
<comment type="caution">
    <text evidence="5">The sequence shown here is derived from an EMBL/GenBank/DDBJ whole genome shotgun (WGS) entry which is preliminary data.</text>
</comment>
<sequence length="284" mass="30351">MGDWIRRFHPAPNAGSRLLCFPHAGGSASVYHALSAAVAGNIEPLIVQYPGRQERLGEPFAERAEEVAAAVLAALPAPVDGTPTILFGHSMGALLAFETARRLAAEGRAPAALFVSGRRGPSLPQWPVRRKPVSEMSDAELIEKIKQLSGTAGELLSSPDFLPLFLPPVRADYRIVDNYVYRSAPRLDCPVTVLAGDKDPGVTVEGGRAWESETRAAFSFHLLAGGHFFLDDHLPYLADLIASVLPERNAGQRACSTSRSDRADSRKGSTRSTTARTAATDGGV</sequence>
<dbReference type="InterPro" id="IPR029058">
    <property type="entry name" value="AB_hydrolase_fold"/>
</dbReference>
<feature type="domain" description="Thioesterase TesA-like" evidence="4">
    <location>
        <begin position="19"/>
        <end position="245"/>
    </location>
</feature>
<comment type="similarity">
    <text evidence="1">Belongs to the thioesterase family.</text>
</comment>
<accession>A0A7W7DW84</accession>
<dbReference type="AlphaFoldDB" id="A0A7W7DW84"/>
<organism evidence="5 6">
    <name type="scientific">Streptomyces luteogriseus</name>
    <dbReference type="NCBI Taxonomy" id="68233"/>
    <lineage>
        <taxon>Bacteria</taxon>
        <taxon>Bacillati</taxon>
        <taxon>Actinomycetota</taxon>
        <taxon>Actinomycetes</taxon>
        <taxon>Kitasatosporales</taxon>
        <taxon>Streptomycetaceae</taxon>
        <taxon>Streptomyces</taxon>
    </lineage>
</organism>
<protein>
    <submittedName>
        <fullName evidence="5">Surfactin synthase thioesterase subunit</fullName>
    </submittedName>
</protein>
<keyword evidence="2" id="KW-0378">Hydrolase</keyword>
<dbReference type="SUPFAM" id="SSF53474">
    <property type="entry name" value="alpha/beta-Hydrolases"/>
    <property type="match status" value="1"/>
</dbReference>
<dbReference type="Proteomes" id="UP000565089">
    <property type="component" value="Unassembled WGS sequence"/>
</dbReference>
<evidence type="ECO:0000256" key="3">
    <source>
        <dbReference type="SAM" id="MobiDB-lite"/>
    </source>
</evidence>
<proteinExistence type="inferred from homology"/>
<reference evidence="5 6" key="1">
    <citation type="submission" date="2020-08" db="EMBL/GenBank/DDBJ databases">
        <title>Sequencing the genomes of 1000 actinobacteria strains.</title>
        <authorList>
            <person name="Klenk H.-P."/>
        </authorList>
    </citation>
    <scope>NUCLEOTIDE SEQUENCE [LARGE SCALE GENOMIC DNA]</scope>
    <source>
        <strain evidence="5 6">DSM 40483</strain>
    </source>
</reference>
<gene>
    <name evidence="5" type="ORF">BJ965_007703</name>
</gene>
<feature type="region of interest" description="Disordered" evidence="3">
    <location>
        <begin position="252"/>
        <end position="284"/>
    </location>
</feature>
<dbReference type="InterPro" id="IPR020802">
    <property type="entry name" value="TesA-like"/>
</dbReference>